<keyword evidence="2" id="KW-0677">Repeat</keyword>
<protein>
    <submittedName>
        <fullName evidence="4">Uncharacterized protein</fullName>
    </submittedName>
</protein>
<name>X6P8L8_RETFI</name>
<dbReference type="PANTHER" id="PTHR22847">
    <property type="entry name" value="WD40 REPEAT PROTEIN"/>
    <property type="match status" value="1"/>
</dbReference>
<dbReference type="SMART" id="SM00320">
    <property type="entry name" value="WD40"/>
    <property type="match status" value="2"/>
</dbReference>
<dbReference type="Gene3D" id="2.130.10.10">
    <property type="entry name" value="YVTN repeat-like/Quinoprotein amine dehydrogenase"/>
    <property type="match status" value="1"/>
</dbReference>
<evidence type="ECO:0000256" key="1">
    <source>
        <dbReference type="ARBA" id="ARBA00022574"/>
    </source>
</evidence>
<dbReference type="PANTHER" id="PTHR22847:SF637">
    <property type="entry name" value="WD REPEAT DOMAIN 5B"/>
    <property type="match status" value="1"/>
</dbReference>
<dbReference type="InterPro" id="IPR001680">
    <property type="entry name" value="WD40_rpt"/>
</dbReference>
<evidence type="ECO:0000313" key="5">
    <source>
        <dbReference type="Proteomes" id="UP000023152"/>
    </source>
</evidence>
<keyword evidence="5" id="KW-1185">Reference proteome</keyword>
<dbReference type="Proteomes" id="UP000023152">
    <property type="component" value="Unassembled WGS sequence"/>
</dbReference>
<dbReference type="PROSITE" id="PS00678">
    <property type="entry name" value="WD_REPEATS_1"/>
    <property type="match status" value="1"/>
</dbReference>
<dbReference type="InterPro" id="IPR019775">
    <property type="entry name" value="WD40_repeat_CS"/>
</dbReference>
<accession>X6P8L8</accession>
<dbReference type="PROSITE" id="PS50082">
    <property type="entry name" value="WD_REPEATS_2"/>
    <property type="match status" value="1"/>
</dbReference>
<sequence length="185" mass="21050">MSFVLHQLTKPFVFGIFKKINNSKYTKDTLMLFVILNFHHSIVVDICVLDHMIKQFVYGMLKHPKYYIFLIDINMVNSNKNNNIGGNGYTICSGSYDITICIWNIETTKQLTVFNGHKSNVWSVKYGSNGLGNIGSMNTILSGSHDKSVRLWDIRSGQQIQMFNGHTNKYSPFIANNIEIGDNSN</sequence>
<dbReference type="AlphaFoldDB" id="X6P8L8"/>
<proteinExistence type="predicted"/>
<dbReference type="InterPro" id="IPR015943">
    <property type="entry name" value="WD40/YVTN_repeat-like_dom_sf"/>
</dbReference>
<dbReference type="EMBL" id="ASPP01002476">
    <property type="protein sequence ID" value="ETO34546.1"/>
    <property type="molecule type" value="Genomic_DNA"/>
</dbReference>
<reference evidence="4 5" key="1">
    <citation type="journal article" date="2013" name="Curr. Biol.">
        <title>The Genome of the Foraminiferan Reticulomyxa filosa.</title>
        <authorList>
            <person name="Glockner G."/>
            <person name="Hulsmann N."/>
            <person name="Schleicher M."/>
            <person name="Noegel A.A."/>
            <person name="Eichinger L."/>
            <person name="Gallinger C."/>
            <person name="Pawlowski J."/>
            <person name="Sierra R."/>
            <person name="Euteneuer U."/>
            <person name="Pillet L."/>
            <person name="Moustafa A."/>
            <person name="Platzer M."/>
            <person name="Groth M."/>
            <person name="Szafranski K."/>
            <person name="Schliwa M."/>
        </authorList>
    </citation>
    <scope>NUCLEOTIDE SEQUENCE [LARGE SCALE GENOMIC DNA]</scope>
</reference>
<evidence type="ECO:0000313" key="4">
    <source>
        <dbReference type="EMBL" id="ETO34546.1"/>
    </source>
</evidence>
<keyword evidence="1 3" id="KW-0853">WD repeat</keyword>
<dbReference type="GO" id="GO:1990234">
    <property type="term" value="C:transferase complex"/>
    <property type="evidence" value="ECO:0007669"/>
    <property type="project" value="UniProtKB-ARBA"/>
</dbReference>
<feature type="non-terminal residue" evidence="4">
    <location>
        <position position="185"/>
    </location>
</feature>
<dbReference type="Pfam" id="PF00400">
    <property type="entry name" value="WD40"/>
    <property type="match status" value="1"/>
</dbReference>
<organism evidence="4 5">
    <name type="scientific">Reticulomyxa filosa</name>
    <dbReference type="NCBI Taxonomy" id="46433"/>
    <lineage>
        <taxon>Eukaryota</taxon>
        <taxon>Sar</taxon>
        <taxon>Rhizaria</taxon>
        <taxon>Retaria</taxon>
        <taxon>Foraminifera</taxon>
        <taxon>Monothalamids</taxon>
        <taxon>Reticulomyxidae</taxon>
        <taxon>Reticulomyxa</taxon>
    </lineage>
</organism>
<dbReference type="PROSITE" id="PS50294">
    <property type="entry name" value="WD_REPEATS_REGION"/>
    <property type="match status" value="1"/>
</dbReference>
<feature type="repeat" description="WD" evidence="3">
    <location>
        <begin position="114"/>
        <end position="162"/>
    </location>
</feature>
<dbReference type="SUPFAM" id="SSF50978">
    <property type="entry name" value="WD40 repeat-like"/>
    <property type="match status" value="1"/>
</dbReference>
<comment type="caution">
    <text evidence="4">The sequence shown here is derived from an EMBL/GenBank/DDBJ whole genome shotgun (WGS) entry which is preliminary data.</text>
</comment>
<gene>
    <name evidence="4" type="ORF">RFI_02548</name>
</gene>
<evidence type="ECO:0000256" key="3">
    <source>
        <dbReference type="PROSITE-ProRule" id="PRU00221"/>
    </source>
</evidence>
<dbReference type="InterPro" id="IPR036322">
    <property type="entry name" value="WD40_repeat_dom_sf"/>
</dbReference>
<evidence type="ECO:0000256" key="2">
    <source>
        <dbReference type="ARBA" id="ARBA00022737"/>
    </source>
</evidence>